<dbReference type="PANTHER" id="PTHR33695">
    <property type="entry name" value="LIPOPROTEIN SIGNAL PEPTIDASE"/>
    <property type="match status" value="1"/>
</dbReference>
<dbReference type="RefSeq" id="WP_163344277.1">
    <property type="nucleotide sequence ID" value="NZ_CP048409.1"/>
</dbReference>
<keyword evidence="5 9" id="KW-0064">Aspartyl protease</keyword>
<keyword evidence="4 9" id="KW-0812">Transmembrane</keyword>
<proteinExistence type="inferred from homology"/>
<dbReference type="PANTHER" id="PTHR33695:SF1">
    <property type="entry name" value="LIPOPROTEIN SIGNAL PEPTIDASE"/>
    <property type="match status" value="1"/>
</dbReference>
<comment type="catalytic activity">
    <reaction evidence="9">
        <text>Release of signal peptides from bacterial membrane prolipoproteins. Hydrolyzes -Xaa-Yaa-Zaa-|-(S,diacylglyceryl)Cys-, in which Xaa is hydrophobic (preferably Leu), and Yaa (Ala or Ser) and Zaa (Gly or Ala) have small, neutral side chains.</text>
        <dbReference type="EC" id="3.4.23.36"/>
    </reaction>
</comment>
<evidence type="ECO:0000313" key="12">
    <source>
        <dbReference type="Proteomes" id="UP000474630"/>
    </source>
</evidence>
<comment type="pathway">
    <text evidence="9">Protein modification; lipoprotein biosynthesis (signal peptide cleavage).</text>
</comment>
<keyword evidence="6 9" id="KW-0378">Hydrolase</keyword>
<organism evidence="11 12">
    <name type="scientific">Draconibacterium halophilum</name>
    <dbReference type="NCBI Taxonomy" id="2706887"/>
    <lineage>
        <taxon>Bacteria</taxon>
        <taxon>Pseudomonadati</taxon>
        <taxon>Bacteroidota</taxon>
        <taxon>Bacteroidia</taxon>
        <taxon>Marinilabiliales</taxon>
        <taxon>Prolixibacteraceae</taxon>
        <taxon>Draconibacterium</taxon>
    </lineage>
</organism>
<evidence type="ECO:0000313" key="11">
    <source>
        <dbReference type="EMBL" id="QIA06344.1"/>
    </source>
</evidence>
<evidence type="ECO:0000256" key="3">
    <source>
        <dbReference type="ARBA" id="ARBA00022670"/>
    </source>
</evidence>
<dbReference type="PRINTS" id="PR00781">
    <property type="entry name" value="LIPOSIGPTASE"/>
</dbReference>
<name>A0A6C0R7R5_9BACT</name>
<evidence type="ECO:0000256" key="7">
    <source>
        <dbReference type="ARBA" id="ARBA00022989"/>
    </source>
</evidence>
<evidence type="ECO:0000256" key="5">
    <source>
        <dbReference type="ARBA" id="ARBA00022750"/>
    </source>
</evidence>
<gene>
    <name evidence="9" type="primary">lspA</name>
    <name evidence="11" type="ORF">G0Q07_00720</name>
</gene>
<comment type="similarity">
    <text evidence="1 9 10">Belongs to the peptidase A8 family.</text>
</comment>
<feature type="transmembrane region" description="Helical" evidence="9">
    <location>
        <begin position="176"/>
        <end position="195"/>
    </location>
</feature>
<dbReference type="EC" id="3.4.23.36" evidence="9"/>
<sequence length="218" mass="24875">MSRSVKSLIIIFSILIVDQVLKFWIKTNLSIGDEIVVFKDWFILHFVENNGMAFGFEFAGEYGKMFLSVFRIVAVIAIGWYLFKLARQKEVPFGFIACIALIFAGAIGNIIDSLFYGIIFNHSYGQVATLFPAEGGYSSFLHGRVVDMFYFPLIEGRYPEWIPRIGGNPFIFFRPVFNIADSAITVGIFSILIFYRKYFNKLDESKNVDENTEAEQTA</sequence>
<keyword evidence="7 9" id="KW-1133">Transmembrane helix</keyword>
<dbReference type="GO" id="GO:0006508">
    <property type="term" value="P:proteolysis"/>
    <property type="evidence" value="ECO:0007669"/>
    <property type="project" value="UniProtKB-KW"/>
</dbReference>
<dbReference type="InterPro" id="IPR001872">
    <property type="entry name" value="Peptidase_A8"/>
</dbReference>
<feature type="transmembrane region" description="Helical" evidence="9">
    <location>
        <begin position="95"/>
        <end position="119"/>
    </location>
</feature>
<keyword evidence="12" id="KW-1185">Reference proteome</keyword>
<comment type="function">
    <text evidence="9">This protein specifically catalyzes the removal of signal peptides from prolipoproteins.</text>
</comment>
<dbReference type="Proteomes" id="UP000474630">
    <property type="component" value="Chromosome"/>
</dbReference>
<evidence type="ECO:0000256" key="6">
    <source>
        <dbReference type="ARBA" id="ARBA00022801"/>
    </source>
</evidence>
<evidence type="ECO:0000256" key="8">
    <source>
        <dbReference type="ARBA" id="ARBA00023136"/>
    </source>
</evidence>
<evidence type="ECO:0000256" key="1">
    <source>
        <dbReference type="ARBA" id="ARBA00006139"/>
    </source>
</evidence>
<comment type="subcellular location">
    <subcellularLocation>
        <location evidence="9">Cell membrane</location>
        <topology evidence="9">Multi-pass membrane protein</topology>
    </subcellularLocation>
</comment>
<dbReference type="NCBIfam" id="NF011369">
    <property type="entry name" value="PRK14788.1"/>
    <property type="match status" value="1"/>
</dbReference>
<dbReference type="EMBL" id="CP048409">
    <property type="protein sequence ID" value="QIA06344.1"/>
    <property type="molecule type" value="Genomic_DNA"/>
</dbReference>
<dbReference type="HAMAP" id="MF_00161">
    <property type="entry name" value="LspA"/>
    <property type="match status" value="1"/>
</dbReference>
<reference evidence="11 12" key="1">
    <citation type="submission" date="2020-02" db="EMBL/GenBank/DDBJ databases">
        <title>Genome sequencing for Draconibacterium sp. strain M1.</title>
        <authorList>
            <person name="Park S.-J."/>
        </authorList>
    </citation>
    <scope>NUCLEOTIDE SEQUENCE [LARGE SCALE GENOMIC DNA]</scope>
    <source>
        <strain evidence="11 12">M1</strain>
    </source>
</reference>
<keyword evidence="3 9" id="KW-0645">Protease</keyword>
<keyword evidence="2 9" id="KW-1003">Cell membrane</keyword>
<dbReference type="UniPathway" id="UPA00665"/>
<evidence type="ECO:0000256" key="4">
    <source>
        <dbReference type="ARBA" id="ARBA00022692"/>
    </source>
</evidence>
<keyword evidence="11" id="KW-0449">Lipoprotein</keyword>
<feature type="transmembrane region" description="Helical" evidence="9">
    <location>
        <begin position="65"/>
        <end position="83"/>
    </location>
</feature>
<feature type="active site" evidence="9">
    <location>
        <position position="181"/>
    </location>
</feature>
<feature type="transmembrane region" description="Helical" evidence="9">
    <location>
        <begin position="7"/>
        <end position="25"/>
    </location>
</feature>
<dbReference type="GO" id="GO:0004190">
    <property type="term" value="F:aspartic-type endopeptidase activity"/>
    <property type="evidence" value="ECO:0007669"/>
    <property type="project" value="UniProtKB-UniRule"/>
</dbReference>
<dbReference type="KEGG" id="drc:G0Q07_00720"/>
<dbReference type="GO" id="GO:0005886">
    <property type="term" value="C:plasma membrane"/>
    <property type="evidence" value="ECO:0007669"/>
    <property type="project" value="UniProtKB-SubCell"/>
</dbReference>
<dbReference type="AlphaFoldDB" id="A0A6C0R7R5"/>
<feature type="active site" evidence="9">
    <location>
        <position position="147"/>
    </location>
</feature>
<protein>
    <recommendedName>
        <fullName evidence="9">Lipoprotein signal peptidase</fullName>
        <ecNumber evidence="9">3.4.23.36</ecNumber>
    </recommendedName>
    <alternativeName>
        <fullName evidence="9">Prolipoprotein signal peptidase</fullName>
    </alternativeName>
    <alternativeName>
        <fullName evidence="9">Signal peptidase II</fullName>
        <shortName evidence="9">SPase II</shortName>
    </alternativeName>
</protein>
<evidence type="ECO:0000256" key="9">
    <source>
        <dbReference type="HAMAP-Rule" id="MF_00161"/>
    </source>
</evidence>
<evidence type="ECO:0000256" key="10">
    <source>
        <dbReference type="RuleBase" id="RU004181"/>
    </source>
</evidence>
<accession>A0A6C0R7R5</accession>
<dbReference type="Pfam" id="PF01252">
    <property type="entry name" value="Peptidase_A8"/>
    <property type="match status" value="1"/>
</dbReference>
<evidence type="ECO:0000256" key="2">
    <source>
        <dbReference type="ARBA" id="ARBA00022475"/>
    </source>
</evidence>
<keyword evidence="8 9" id="KW-0472">Membrane</keyword>